<organism evidence="2 3">
    <name type="scientific">Nocardiopsis mangrovi</name>
    <dbReference type="NCBI Taxonomy" id="1179818"/>
    <lineage>
        <taxon>Bacteria</taxon>
        <taxon>Bacillati</taxon>
        <taxon>Actinomycetota</taxon>
        <taxon>Actinomycetes</taxon>
        <taxon>Streptosporangiales</taxon>
        <taxon>Nocardiopsidaceae</taxon>
        <taxon>Nocardiopsis</taxon>
    </lineage>
</organism>
<evidence type="ECO:0000313" key="2">
    <source>
        <dbReference type="EMBL" id="MFC4560822.1"/>
    </source>
</evidence>
<evidence type="ECO:0000313" key="3">
    <source>
        <dbReference type="Proteomes" id="UP001595923"/>
    </source>
</evidence>
<name>A0ABV9DQ72_9ACTN</name>
<evidence type="ECO:0000256" key="1">
    <source>
        <dbReference type="SAM" id="MobiDB-lite"/>
    </source>
</evidence>
<reference evidence="3" key="1">
    <citation type="journal article" date="2019" name="Int. J. Syst. Evol. Microbiol.">
        <title>The Global Catalogue of Microorganisms (GCM) 10K type strain sequencing project: providing services to taxonomists for standard genome sequencing and annotation.</title>
        <authorList>
            <consortium name="The Broad Institute Genomics Platform"/>
            <consortium name="The Broad Institute Genome Sequencing Center for Infectious Disease"/>
            <person name="Wu L."/>
            <person name="Ma J."/>
        </authorList>
    </citation>
    <scope>NUCLEOTIDE SEQUENCE [LARGE SCALE GENOMIC DNA]</scope>
    <source>
        <strain evidence="3">XZYJ18</strain>
    </source>
</reference>
<sequence>MGKHANADQDGHDPDRPIPPPSHDGGGSSGGSHERDEDDE</sequence>
<dbReference type="Proteomes" id="UP001595923">
    <property type="component" value="Unassembled WGS sequence"/>
</dbReference>
<gene>
    <name evidence="2" type="ORF">ACFO4E_03005</name>
</gene>
<dbReference type="EMBL" id="JBHSFQ010000002">
    <property type="protein sequence ID" value="MFC4560822.1"/>
    <property type="molecule type" value="Genomic_DNA"/>
</dbReference>
<dbReference type="RefSeq" id="WP_378571303.1">
    <property type="nucleotide sequence ID" value="NZ_JBHSFQ010000002.1"/>
</dbReference>
<accession>A0ABV9DQ72</accession>
<keyword evidence="3" id="KW-1185">Reference proteome</keyword>
<proteinExistence type="predicted"/>
<protein>
    <submittedName>
        <fullName evidence="2">Uncharacterized protein</fullName>
    </submittedName>
</protein>
<feature type="compositionally biased region" description="Basic and acidic residues" evidence="1">
    <location>
        <begin position="1"/>
        <end position="16"/>
    </location>
</feature>
<comment type="caution">
    <text evidence="2">The sequence shown here is derived from an EMBL/GenBank/DDBJ whole genome shotgun (WGS) entry which is preliminary data.</text>
</comment>
<feature type="region of interest" description="Disordered" evidence="1">
    <location>
        <begin position="1"/>
        <end position="40"/>
    </location>
</feature>